<reference evidence="1 2" key="1">
    <citation type="submission" date="2016-10" db="EMBL/GenBank/DDBJ databases">
        <authorList>
            <person name="de Groot N.N."/>
        </authorList>
    </citation>
    <scope>NUCLEOTIDE SEQUENCE [LARGE SCALE GENOMIC DNA]</scope>
    <source>
        <strain evidence="1 2">DSM 44149</strain>
    </source>
</reference>
<dbReference type="STRING" id="211114.SAMN04489726_5583"/>
<accession>A0A1G9ZL16</accession>
<dbReference type="eggNOG" id="COG1597">
    <property type="taxonomic scope" value="Bacteria"/>
</dbReference>
<keyword evidence="2" id="KW-1185">Reference proteome</keyword>
<dbReference type="InterPro" id="IPR017438">
    <property type="entry name" value="ATP-NAD_kinase_N"/>
</dbReference>
<organism evidence="1 2">
    <name type="scientific">Allokutzneria albata</name>
    <name type="common">Kibdelosporangium albatum</name>
    <dbReference type="NCBI Taxonomy" id="211114"/>
    <lineage>
        <taxon>Bacteria</taxon>
        <taxon>Bacillati</taxon>
        <taxon>Actinomycetota</taxon>
        <taxon>Actinomycetes</taxon>
        <taxon>Pseudonocardiales</taxon>
        <taxon>Pseudonocardiaceae</taxon>
        <taxon>Allokutzneria</taxon>
    </lineage>
</organism>
<proteinExistence type="predicted"/>
<sequence>MDALALCCGNAEITEGEGVETHRIGARPGKAEVDPLLETLGDRRLVVCGTDADLAAVALRLLRTERLQEVAVGYVTSDRASAVAELWGLPTDPAAALRRALRGEVDKVPLVRDDVGGVLVGRGRISPVRGVAYCDDTQVLRGQASSFEVTPHPALGLEVTVARRGLLGTRRAVTTGRAVQIGCLPTLVRKDGVPHDRQLDKWIWYRHTEDLRLVRGLD</sequence>
<dbReference type="AlphaFoldDB" id="A0A1G9ZL16"/>
<protein>
    <submittedName>
        <fullName evidence="1">Uncharacterized protein</fullName>
    </submittedName>
</protein>
<evidence type="ECO:0000313" key="2">
    <source>
        <dbReference type="Proteomes" id="UP000183376"/>
    </source>
</evidence>
<dbReference type="OrthoDB" id="5189801at2"/>
<dbReference type="Proteomes" id="UP000183376">
    <property type="component" value="Chromosome I"/>
</dbReference>
<name>A0A1G9ZL16_ALLAB</name>
<dbReference type="RefSeq" id="WP_030429929.1">
    <property type="nucleotide sequence ID" value="NZ_JOEF01000009.1"/>
</dbReference>
<evidence type="ECO:0000313" key="1">
    <source>
        <dbReference type="EMBL" id="SDN22202.1"/>
    </source>
</evidence>
<gene>
    <name evidence="1" type="ORF">SAMN04489726_5583</name>
</gene>
<dbReference type="Gene3D" id="3.40.50.10330">
    <property type="entry name" value="Probable inorganic polyphosphate/atp-NAD kinase, domain 1"/>
    <property type="match status" value="1"/>
</dbReference>
<dbReference type="EMBL" id="LT629701">
    <property type="protein sequence ID" value="SDN22202.1"/>
    <property type="molecule type" value="Genomic_DNA"/>
</dbReference>